<dbReference type="OrthoDB" id="6038785at2"/>
<gene>
    <name evidence="3" type="ORF">D3M59_08155</name>
</gene>
<dbReference type="Pfam" id="PF04773">
    <property type="entry name" value="FecR"/>
    <property type="match status" value="1"/>
</dbReference>
<evidence type="ECO:0000313" key="3">
    <source>
        <dbReference type="EMBL" id="RIX29263.1"/>
    </source>
</evidence>
<evidence type="ECO:0000256" key="1">
    <source>
        <dbReference type="SAM" id="SignalP"/>
    </source>
</evidence>
<dbReference type="EMBL" id="QXTF01000002">
    <property type="protein sequence ID" value="RIX29263.1"/>
    <property type="molecule type" value="Genomic_DNA"/>
</dbReference>
<sequence>MRRLPFAFGLLALLSSSPAAAEIARIKVASGIAAIERGSQRLRASPGLQLLAGDRLVTGKDGRMSLTFIDNTRFAVGPNSRVSVSEFQYDRTRQRGRFLTRVDRGSLAVVSGRIAKSNRDSMKVRTPNSLLGVRGTKFVITVPQ</sequence>
<feature type="chain" id="PRO_5019322200" description="FecR protein domain-containing protein" evidence="1">
    <location>
        <begin position="22"/>
        <end position="144"/>
    </location>
</feature>
<dbReference type="PANTHER" id="PTHR38731:SF1">
    <property type="entry name" value="FECR PROTEIN DOMAIN-CONTAINING PROTEIN"/>
    <property type="match status" value="1"/>
</dbReference>
<keyword evidence="4" id="KW-1185">Reference proteome</keyword>
<feature type="domain" description="FecR protein" evidence="2">
    <location>
        <begin position="54"/>
        <end position="139"/>
    </location>
</feature>
<feature type="signal peptide" evidence="1">
    <location>
        <begin position="1"/>
        <end position="21"/>
    </location>
</feature>
<organism evidence="3 4">
    <name type="scientific">Sphingomonas edaphi</name>
    <dbReference type="NCBI Taxonomy" id="2315689"/>
    <lineage>
        <taxon>Bacteria</taxon>
        <taxon>Pseudomonadati</taxon>
        <taxon>Pseudomonadota</taxon>
        <taxon>Alphaproteobacteria</taxon>
        <taxon>Sphingomonadales</taxon>
        <taxon>Sphingomonadaceae</taxon>
        <taxon>Sphingomonas</taxon>
    </lineage>
</organism>
<evidence type="ECO:0000259" key="2">
    <source>
        <dbReference type="Pfam" id="PF04773"/>
    </source>
</evidence>
<comment type="caution">
    <text evidence="3">The sequence shown here is derived from an EMBL/GenBank/DDBJ whole genome shotgun (WGS) entry which is preliminary data.</text>
</comment>
<dbReference type="Gene3D" id="2.60.120.1440">
    <property type="match status" value="1"/>
</dbReference>
<dbReference type="AlphaFoldDB" id="A0A418Q083"/>
<keyword evidence="1" id="KW-0732">Signal</keyword>
<proteinExistence type="predicted"/>
<reference evidence="3 4" key="1">
    <citation type="submission" date="2018-09" db="EMBL/GenBank/DDBJ databases">
        <title>Sphingomonas sp. DAC4.</title>
        <authorList>
            <person name="Seo T."/>
        </authorList>
    </citation>
    <scope>NUCLEOTIDE SEQUENCE [LARGE SCALE GENOMIC DNA]</scope>
    <source>
        <strain evidence="3 4">DAC4</strain>
    </source>
</reference>
<dbReference type="RefSeq" id="WP_119533152.1">
    <property type="nucleotide sequence ID" value="NZ_QXTF01000002.1"/>
</dbReference>
<dbReference type="PANTHER" id="PTHR38731">
    <property type="entry name" value="LIPL45-RELATED LIPOPROTEIN-RELATED"/>
    <property type="match status" value="1"/>
</dbReference>
<evidence type="ECO:0000313" key="4">
    <source>
        <dbReference type="Proteomes" id="UP000285023"/>
    </source>
</evidence>
<protein>
    <recommendedName>
        <fullName evidence="2">FecR protein domain-containing protein</fullName>
    </recommendedName>
</protein>
<name>A0A418Q083_9SPHN</name>
<accession>A0A418Q083</accession>
<dbReference type="Proteomes" id="UP000285023">
    <property type="component" value="Unassembled WGS sequence"/>
</dbReference>
<dbReference type="InterPro" id="IPR006860">
    <property type="entry name" value="FecR"/>
</dbReference>